<dbReference type="Gene3D" id="3.30.460.40">
    <property type="match status" value="1"/>
</dbReference>
<organism evidence="1 2">
    <name type="scientific">Nitrospira defluvii</name>
    <dbReference type="NCBI Taxonomy" id="330214"/>
    <lineage>
        <taxon>Bacteria</taxon>
        <taxon>Pseudomonadati</taxon>
        <taxon>Nitrospirota</taxon>
        <taxon>Nitrospiria</taxon>
        <taxon>Nitrospirales</taxon>
        <taxon>Nitrospiraceae</taxon>
        <taxon>Nitrospira</taxon>
    </lineage>
</organism>
<protein>
    <recommendedName>
        <fullName evidence="3">Nucleotidyltransferase family protein</fullName>
    </recommendedName>
</protein>
<evidence type="ECO:0000313" key="2">
    <source>
        <dbReference type="Proteomes" id="UP000675880"/>
    </source>
</evidence>
<dbReference type="Pfam" id="PF14907">
    <property type="entry name" value="NTP_transf_5"/>
    <property type="match status" value="1"/>
</dbReference>
<evidence type="ECO:0008006" key="3">
    <source>
        <dbReference type="Google" id="ProtNLM"/>
    </source>
</evidence>
<accession>A0ABM8R6X7</accession>
<dbReference type="EMBL" id="CAJNBJ010000003">
    <property type="protein sequence ID" value="CAE6736385.1"/>
    <property type="molecule type" value="Genomic_DNA"/>
</dbReference>
<sequence>MGQQSKSAAFGWGSFRTRVGSRKGNERSTALSRMHAEGRLLILCARTAVSEFARVEVEDLISDGVHWDRVWQLSRAHGVAPLVYRNLLTICPKEVPAATHQAFRRHNQANVLLNTLLAKELVMLLDALAAKGVRAIPFKGVTLAQTAYGDISLRECADIDLIVEQEAIPQARKVLWSQGYQLTSRDTGKKEESEEPYHFFQKKNGIIAVDLQWNMARQHFGFRLDRGELYGRLKPVGLPTKAVMGLAPEDLLILLCVHGTKHAWEQLKWICDVAELVRRRPVLDWSRILFQAEEWSCRRVVLLGLGLSKTLFDTSLPALVLQEIELDRDIVSLLGRMPKHLLKNPAQGIDENCAEALYMSIKDSSLERWKLGVELCRTETEVMTRFLPWFRYQSRLRIMSHWLRPVQRVVSRWVLSARMREAIVRWLQSSG</sequence>
<evidence type="ECO:0000313" key="1">
    <source>
        <dbReference type="EMBL" id="CAE6736385.1"/>
    </source>
</evidence>
<gene>
    <name evidence="1" type="ORF">NSPZN2_110023</name>
</gene>
<dbReference type="InterPro" id="IPR039498">
    <property type="entry name" value="NTP_transf_5"/>
</dbReference>
<name>A0ABM8R6X7_9BACT</name>
<proteinExistence type="predicted"/>
<reference evidence="1 2" key="1">
    <citation type="submission" date="2021-02" db="EMBL/GenBank/DDBJ databases">
        <authorList>
            <person name="Han P."/>
        </authorList>
    </citation>
    <scope>NUCLEOTIDE SEQUENCE [LARGE SCALE GENOMIC DNA]</scope>
    <source>
        <strain evidence="1">Candidatus Nitrospira sp. ZN2</strain>
    </source>
</reference>
<keyword evidence="2" id="KW-1185">Reference proteome</keyword>
<comment type="caution">
    <text evidence="1">The sequence shown here is derived from an EMBL/GenBank/DDBJ whole genome shotgun (WGS) entry which is preliminary data.</text>
</comment>
<dbReference type="Proteomes" id="UP000675880">
    <property type="component" value="Unassembled WGS sequence"/>
</dbReference>